<comment type="activity regulation">
    <text evidence="12">Na(+) is not transported, but it plays an essential structural role and its presence is essential for fluoride channel function.</text>
</comment>
<dbReference type="NCBIfam" id="NF010791">
    <property type="entry name" value="PRK14195.1"/>
    <property type="match status" value="1"/>
</dbReference>
<feature type="binding site" evidence="12">
    <location>
        <position position="109"/>
    </location>
    <ligand>
        <name>Na(+)</name>
        <dbReference type="ChEBI" id="CHEBI:29101"/>
        <note>structural</note>
    </ligand>
</feature>
<evidence type="ECO:0000256" key="10">
    <source>
        <dbReference type="ARBA" id="ARBA00035120"/>
    </source>
</evidence>
<evidence type="ECO:0000256" key="8">
    <source>
        <dbReference type="ARBA" id="ARBA00023136"/>
    </source>
</evidence>
<reference evidence="14" key="1">
    <citation type="submission" date="2017-01" db="EMBL/GenBank/DDBJ databases">
        <authorList>
            <person name="Varghese N."/>
            <person name="Submissions S."/>
        </authorList>
    </citation>
    <scope>NUCLEOTIDE SEQUENCE [LARGE SCALE GENOMIC DNA]</scope>
    <source>
        <strain evidence="14">DSM 29430</strain>
    </source>
</reference>
<protein>
    <recommendedName>
        <fullName evidence="12">Fluoride-specific ion channel FluC</fullName>
    </recommendedName>
</protein>
<evidence type="ECO:0000256" key="11">
    <source>
        <dbReference type="ARBA" id="ARBA00035585"/>
    </source>
</evidence>
<evidence type="ECO:0000313" key="13">
    <source>
        <dbReference type="EMBL" id="SIS82895.1"/>
    </source>
</evidence>
<gene>
    <name evidence="12" type="primary">fluC</name>
    <name evidence="12" type="synonym">crcB</name>
    <name evidence="13" type="ORF">SAMN05421759_104121</name>
</gene>
<dbReference type="GO" id="GO:0140114">
    <property type="term" value="P:cellular detoxification of fluoride"/>
    <property type="evidence" value="ECO:0007669"/>
    <property type="project" value="UniProtKB-UniRule"/>
</dbReference>
<evidence type="ECO:0000256" key="3">
    <source>
        <dbReference type="ARBA" id="ARBA00022519"/>
    </source>
</evidence>
<feature type="binding site" evidence="12">
    <location>
        <position position="112"/>
    </location>
    <ligand>
        <name>Na(+)</name>
        <dbReference type="ChEBI" id="CHEBI:29101"/>
        <note>structural</note>
    </ligand>
</feature>
<dbReference type="Proteomes" id="UP000186684">
    <property type="component" value="Unassembled WGS sequence"/>
</dbReference>
<dbReference type="Pfam" id="PF02537">
    <property type="entry name" value="CRCB"/>
    <property type="match status" value="1"/>
</dbReference>
<keyword evidence="4 12" id="KW-0812">Transmembrane</keyword>
<dbReference type="GO" id="GO:0005886">
    <property type="term" value="C:plasma membrane"/>
    <property type="evidence" value="ECO:0007669"/>
    <property type="project" value="UniProtKB-SubCell"/>
</dbReference>
<evidence type="ECO:0000256" key="4">
    <source>
        <dbReference type="ARBA" id="ARBA00022692"/>
    </source>
</evidence>
<comment type="similarity">
    <text evidence="10 12">Belongs to the fluoride channel Fluc/FEX (TC 1.A.43) family.</text>
</comment>
<keyword evidence="12" id="KW-0813">Transport</keyword>
<proteinExistence type="inferred from homology"/>
<keyword evidence="9 12" id="KW-0407">Ion channel</keyword>
<name>A0A1N7M9V5_9RHOB</name>
<dbReference type="EMBL" id="FTOQ01000004">
    <property type="protein sequence ID" value="SIS82895.1"/>
    <property type="molecule type" value="Genomic_DNA"/>
</dbReference>
<comment type="subcellular location">
    <subcellularLocation>
        <location evidence="1 12">Cell membrane</location>
        <topology evidence="1 12">Multi-pass membrane protein</topology>
    </subcellularLocation>
</comment>
<keyword evidence="7 12" id="KW-0406">Ion transport</keyword>
<evidence type="ECO:0000256" key="1">
    <source>
        <dbReference type="ARBA" id="ARBA00004651"/>
    </source>
</evidence>
<keyword evidence="6 12" id="KW-0915">Sodium</keyword>
<keyword evidence="12" id="KW-0479">Metal-binding</keyword>
<feature type="transmembrane region" description="Helical" evidence="12">
    <location>
        <begin position="134"/>
        <end position="155"/>
    </location>
</feature>
<evidence type="ECO:0000256" key="2">
    <source>
        <dbReference type="ARBA" id="ARBA00022475"/>
    </source>
</evidence>
<evidence type="ECO:0000256" key="6">
    <source>
        <dbReference type="ARBA" id="ARBA00023053"/>
    </source>
</evidence>
<dbReference type="GO" id="GO:0046872">
    <property type="term" value="F:metal ion binding"/>
    <property type="evidence" value="ECO:0007669"/>
    <property type="project" value="UniProtKB-KW"/>
</dbReference>
<feature type="transmembrane region" description="Helical" evidence="12">
    <location>
        <begin position="100"/>
        <end position="122"/>
    </location>
</feature>
<comment type="catalytic activity">
    <reaction evidence="11">
        <text>fluoride(in) = fluoride(out)</text>
        <dbReference type="Rhea" id="RHEA:76159"/>
        <dbReference type="ChEBI" id="CHEBI:17051"/>
    </reaction>
    <physiologicalReaction direction="left-to-right" evidence="11">
        <dbReference type="Rhea" id="RHEA:76160"/>
    </physiologicalReaction>
</comment>
<dbReference type="GO" id="GO:0062054">
    <property type="term" value="F:fluoride channel activity"/>
    <property type="evidence" value="ECO:0007669"/>
    <property type="project" value="UniProtKB-UniRule"/>
</dbReference>
<evidence type="ECO:0000256" key="12">
    <source>
        <dbReference type="HAMAP-Rule" id="MF_00454"/>
    </source>
</evidence>
<accession>A0A1N7M9V5</accession>
<feature type="transmembrane region" description="Helical" evidence="12">
    <location>
        <begin position="74"/>
        <end position="94"/>
    </location>
</feature>
<dbReference type="PANTHER" id="PTHR28259:SF1">
    <property type="entry name" value="FLUORIDE EXPORT PROTEIN 1-RELATED"/>
    <property type="match status" value="1"/>
</dbReference>
<keyword evidence="8 12" id="KW-0472">Membrane</keyword>
<dbReference type="STRING" id="633194.SAMN05421759_104121"/>
<evidence type="ECO:0000256" key="7">
    <source>
        <dbReference type="ARBA" id="ARBA00023065"/>
    </source>
</evidence>
<dbReference type="HAMAP" id="MF_00454">
    <property type="entry name" value="FluC"/>
    <property type="match status" value="1"/>
</dbReference>
<dbReference type="AlphaFoldDB" id="A0A1N7M9V5"/>
<keyword evidence="3" id="KW-0997">Cell inner membrane</keyword>
<comment type="function">
    <text evidence="12">Fluoride-specific ion channel. Important for reducing fluoride concentration in the cell, thus reducing its toxicity.</text>
</comment>
<dbReference type="NCBIfam" id="NF010805">
    <property type="entry name" value="PRK14209.1"/>
    <property type="match status" value="1"/>
</dbReference>
<dbReference type="PANTHER" id="PTHR28259">
    <property type="entry name" value="FLUORIDE EXPORT PROTEIN 1-RELATED"/>
    <property type="match status" value="1"/>
</dbReference>
<evidence type="ECO:0000256" key="9">
    <source>
        <dbReference type="ARBA" id="ARBA00023303"/>
    </source>
</evidence>
<keyword evidence="14" id="KW-1185">Reference proteome</keyword>
<organism evidence="13 14">
    <name type="scientific">Roseivivax lentus</name>
    <dbReference type="NCBI Taxonomy" id="633194"/>
    <lineage>
        <taxon>Bacteria</taxon>
        <taxon>Pseudomonadati</taxon>
        <taxon>Pseudomonadota</taxon>
        <taxon>Alphaproteobacteria</taxon>
        <taxon>Rhodobacterales</taxon>
        <taxon>Roseobacteraceae</taxon>
        <taxon>Roseivivax</taxon>
    </lineage>
</organism>
<sequence length="160" mass="16425">MLLCWAQDSPSARRWKWPLRPAPLDNVVVEGDAPGMTATLLQVALGGALGAVARYLTGLAALRAMGHGFPWGTLTVNVVGSFLMGVLVVVLAHLGGTRFAPLLMTGFLGGFTTFSAFSLDAVTLYERGALGAAAGYVAASVILSLAALAAGLLLARSIAQ</sequence>
<evidence type="ECO:0000256" key="5">
    <source>
        <dbReference type="ARBA" id="ARBA00022989"/>
    </source>
</evidence>
<keyword evidence="2 12" id="KW-1003">Cell membrane</keyword>
<keyword evidence="5 12" id="KW-1133">Transmembrane helix</keyword>
<evidence type="ECO:0000313" key="14">
    <source>
        <dbReference type="Proteomes" id="UP000186684"/>
    </source>
</evidence>
<dbReference type="NCBIfam" id="TIGR00494">
    <property type="entry name" value="crcB"/>
    <property type="match status" value="1"/>
</dbReference>
<dbReference type="InterPro" id="IPR003691">
    <property type="entry name" value="FluC"/>
</dbReference>